<organism evidence="2 3">
    <name type="scientific">Paenibacillus allorhizoplanae</name>
    <dbReference type="NCBI Taxonomy" id="2905648"/>
    <lineage>
        <taxon>Bacteria</taxon>
        <taxon>Bacillati</taxon>
        <taxon>Bacillota</taxon>
        <taxon>Bacilli</taxon>
        <taxon>Bacillales</taxon>
        <taxon>Paenibacillaceae</taxon>
        <taxon>Paenibacillus</taxon>
    </lineage>
</organism>
<accession>A0ABM9CI31</accession>
<reference evidence="2" key="1">
    <citation type="submission" date="2022-01" db="EMBL/GenBank/DDBJ databases">
        <authorList>
            <person name="Criscuolo A."/>
        </authorList>
    </citation>
    <scope>NUCLEOTIDE SEQUENCE</scope>
    <source>
        <strain evidence="2">CIP111891</strain>
    </source>
</reference>
<dbReference type="EMBL" id="CAKMMW010000013">
    <property type="protein sequence ID" value="CAH1215196.1"/>
    <property type="molecule type" value="Genomic_DNA"/>
</dbReference>
<comment type="caution">
    <text evidence="2">The sequence shown here is derived from an EMBL/GenBank/DDBJ whole genome shotgun (WGS) entry which is preliminary data.</text>
</comment>
<sequence length="108" mass="12231">MELTIHLSNSETGHDEEKSRRKTLEALDDLIDELTVTPVDKEAALAAYFAAGQGIVSMLRTVGKETLVDEDVNLYVEEFIRQRNDSHLEKMRYSGGEPIETTLKRVNH</sequence>
<gene>
    <name evidence="2" type="ORF">PAECIP111891_04227</name>
</gene>
<evidence type="ECO:0000313" key="2">
    <source>
        <dbReference type="EMBL" id="CAH1215196.1"/>
    </source>
</evidence>
<name>A0ABM9CI31_9BACL</name>
<dbReference type="Proteomes" id="UP000838821">
    <property type="component" value="Unassembled WGS sequence"/>
</dbReference>
<keyword evidence="3" id="KW-1185">Reference proteome</keyword>
<proteinExistence type="predicted"/>
<evidence type="ECO:0000256" key="1">
    <source>
        <dbReference type="SAM" id="MobiDB-lite"/>
    </source>
</evidence>
<dbReference type="RefSeq" id="WP_236290252.1">
    <property type="nucleotide sequence ID" value="NZ_CAKMMW010000013.1"/>
</dbReference>
<feature type="region of interest" description="Disordered" evidence="1">
    <location>
        <begin position="1"/>
        <end position="20"/>
    </location>
</feature>
<protein>
    <submittedName>
        <fullName evidence="2">Uncharacterized protein</fullName>
    </submittedName>
</protein>
<evidence type="ECO:0000313" key="3">
    <source>
        <dbReference type="Proteomes" id="UP000838821"/>
    </source>
</evidence>
<feature type="compositionally biased region" description="Polar residues" evidence="1">
    <location>
        <begin position="1"/>
        <end position="11"/>
    </location>
</feature>